<evidence type="ECO:0000313" key="3">
    <source>
        <dbReference type="Proteomes" id="UP000824469"/>
    </source>
</evidence>
<dbReference type="InterPro" id="IPR001611">
    <property type="entry name" value="Leu-rich_rpt"/>
</dbReference>
<dbReference type="SUPFAM" id="SSF52058">
    <property type="entry name" value="L domain-like"/>
    <property type="match status" value="1"/>
</dbReference>
<name>A0AA38FNE6_TAXCH</name>
<proteinExistence type="predicted"/>
<protein>
    <recommendedName>
        <fullName evidence="4">NB-ARC domain-containing protein</fullName>
    </recommendedName>
</protein>
<accession>A0AA38FNE6</accession>
<dbReference type="Gene3D" id="3.80.10.10">
    <property type="entry name" value="Ribonuclease Inhibitor"/>
    <property type="match status" value="2"/>
</dbReference>
<dbReference type="AlphaFoldDB" id="A0AA38FNE6"/>
<dbReference type="PANTHER" id="PTHR36766:SF30">
    <property type="entry name" value="TIR-NBS TYPE DISEASE RESISTANCE PROTEIN-RELATED"/>
    <property type="match status" value="1"/>
</dbReference>
<dbReference type="InterPro" id="IPR032675">
    <property type="entry name" value="LRR_dom_sf"/>
</dbReference>
<dbReference type="PANTHER" id="PTHR36766">
    <property type="entry name" value="PLANT BROAD-SPECTRUM MILDEW RESISTANCE PROTEIN RPW8"/>
    <property type="match status" value="1"/>
</dbReference>
<dbReference type="SUPFAM" id="SSF52540">
    <property type="entry name" value="P-loop containing nucleoside triphosphate hydrolases"/>
    <property type="match status" value="1"/>
</dbReference>
<sequence>MRVSSFYHNTCIEYLFSSFVQHNNYFVLTTVGIDDQVNSVIKLLQWENETNAAVAVILHGFGGTGKTTVAEAVVATLDIQGWDFSTVVPVQAEAFGEGETHKDVQFEKEQAFIYMDNFMVPGEHLQKLLVLPKINCKKLRLLLTARDETVADVIKGCEIPTHVYPVGSLLSQDACMELLCNKMGVAGTILQIPQINDILRICDGVPLVVERVGAYIFQSLDKDEAYRRVIEWSEDGEPFSSAQEHSIDENGLVFDLDELPASAKEPFLDICSFFNGWDWDKVSCILGEDVLNALQKRALLLKKEDCTENKVTVRPIILTIARIMTKGKRFTSVHDLNKVLQGSELDDIRGIKGIWLEDNISQPFLISAKMLDLMHASLRVVALGDMVIVVDGRCTQKFKQVIYFQAGLITYVPFHPATSQELRFLDWLPHNDDDLQLSKMSSKLKLLILNGGRYDRRFDTASAFGRLRGLKTLKMTGFKTLKILPDEISFLTQLEELDLSGCIKLVQLPQRLGNLHALAKLNLQSCGSLQELPDSFGKLRSLKHLDLLYCQTLRQLPQDFGSLTSLQELDLGYCSRLKELPSSFGRLSSLKVLTLVRCTSLNYQRSDITNLSALVRIEFQASHLISIPCRYIKLLNDLSSEWRKQLTKLPKRLIELTNLRSLDLYGWSSLERLPEGFGQLNSLVDLNMQWCSSLRELSSDFHCLPSLQTLNLEWCEKLQGKWMKSVVKIKTLELVNILGSPMLVSRWEEMAKGGMSWSFAVRPRPKKSSWNNAKNVNNVMNNAASNLFGGEWLLTDPRGEPFSLSTVSPNTPLLVLYDYPCRENIYADNPYKSKLLEEVVKHEHTTPFQMIYVGNCVGELSKHLAERIMAYAPVDSDADLFFKKAFYFKVHSSIESPQVVLTEVVADEEGRKHFSTWENIDLVDFLLSKSKFYSHLEKLTKTPQESNVKLLRALFNSAESKTSSIFIKNYTENVEVDQLHGKTVLLYISVDEHGVMDEHLFKSLTEIYSKSKTNDEMEILSIPIPAEVRSELERPPGSDLAGLESILRNVPWPVLRNPWSLKTEVYYFLLGNYWGECIPAILTVVEPNGRICKKNALPLVKRWGADVYPFTHEKMEQLQAALDESGDTYWQDRSRSAEESSSSEESSRSDESEGSTDENGSPEGRTVESGCTEGLDESGSSEG</sequence>
<feature type="region of interest" description="Disordered" evidence="1">
    <location>
        <begin position="1127"/>
        <end position="1183"/>
    </location>
</feature>
<dbReference type="InterPro" id="IPR027417">
    <property type="entry name" value="P-loop_NTPase"/>
</dbReference>
<evidence type="ECO:0008006" key="4">
    <source>
        <dbReference type="Google" id="ProtNLM"/>
    </source>
</evidence>
<gene>
    <name evidence="2" type="ORF">KI387_035322</name>
</gene>
<dbReference type="Proteomes" id="UP000824469">
    <property type="component" value="Unassembled WGS sequence"/>
</dbReference>
<reference evidence="2 3" key="1">
    <citation type="journal article" date="2021" name="Nat. Plants">
        <title>The Taxus genome provides insights into paclitaxel biosynthesis.</title>
        <authorList>
            <person name="Xiong X."/>
            <person name="Gou J."/>
            <person name="Liao Q."/>
            <person name="Li Y."/>
            <person name="Zhou Q."/>
            <person name="Bi G."/>
            <person name="Li C."/>
            <person name="Du R."/>
            <person name="Wang X."/>
            <person name="Sun T."/>
            <person name="Guo L."/>
            <person name="Liang H."/>
            <person name="Lu P."/>
            <person name="Wu Y."/>
            <person name="Zhang Z."/>
            <person name="Ro D.K."/>
            <person name="Shang Y."/>
            <person name="Huang S."/>
            <person name="Yan J."/>
        </authorList>
    </citation>
    <scope>NUCLEOTIDE SEQUENCE [LARGE SCALE GENOMIC DNA]</scope>
    <source>
        <strain evidence="2">Ta-2019</strain>
    </source>
</reference>
<keyword evidence="3" id="KW-1185">Reference proteome</keyword>
<comment type="caution">
    <text evidence="2">The sequence shown here is derived from an EMBL/GenBank/DDBJ whole genome shotgun (WGS) entry which is preliminary data.</text>
</comment>
<dbReference type="OMA" id="HLAERIM"/>
<dbReference type="Gene3D" id="3.40.50.300">
    <property type="entry name" value="P-loop containing nucleotide triphosphate hydrolases"/>
    <property type="match status" value="1"/>
</dbReference>
<evidence type="ECO:0000256" key="1">
    <source>
        <dbReference type="SAM" id="MobiDB-lite"/>
    </source>
</evidence>
<dbReference type="Pfam" id="PF00560">
    <property type="entry name" value="LRR_1"/>
    <property type="match status" value="1"/>
</dbReference>
<evidence type="ECO:0000313" key="2">
    <source>
        <dbReference type="EMBL" id="KAH9307411.1"/>
    </source>
</evidence>
<feature type="non-terminal residue" evidence="2">
    <location>
        <position position="1183"/>
    </location>
</feature>
<organism evidence="2 3">
    <name type="scientific">Taxus chinensis</name>
    <name type="common">Chinese yew</name>
    <name type="synonym">Taxus wallichiana var. chinensis</name>
    <dbReference type="NCBI Taxonomy" id="29808"/>
    <lineage>
        <taxon>Eukaryota</taxon>
        <taxon>Viridiplantae</taxon>
        <taxon>Streptophyta</taxon>
        <taxon>Embryophyta</taxon>
        <taxon>Tracheophyta</taxon>
        <taxon>Spermatophyta</taxon>
        <taxon>Pinopsida</taxon>
        <taxon>Pinidae</taxon>
        <taxon>Conifers II</taxon>
        <taxon>Cupressales</taxon>
        <taxon>Taxaceae</taxon>
        <taxon>Taxus</taxon>
    </lineage>
</organism>
<dbReference type="GO" id="GO:0043531">
    <property type="term" value="F:ADP binding"/>
    <property type="evidence" value="ECO:0007669"/>
    <property type="project" value="InterPro"/>
</dbReference>
<dbReference type="EMBL" id="JAHRHJ020000007">
    <property type="protein sequence ID" value="KAH9307411.1"/>
    <property type="molecule type" value="Genomic_DNA"/>
</dbReference>
<dbReference type="PRINTS" id="PR00364">
    <property type="entry name" value="DISEASERSIST"/>
</dbReference>